<dbReference type="InterPro" id="IPR052787">
    <property type="entry name" value="MAVS"/>
</dbReference>
<name>C3ZUN1_BRAFL</name>
<evidence type="ECO:0000313" key="2">
    <source>
        <dbReference type="EMBL" id="EEN43743.1"/>
    </source>
</evidence>
<proteinExistence type="predicted"/>
<accession>C3ZUN1</accession>
<protein>
    <recommendedName>
        <fullName evidence="1">QRICH1-like domain-containing protein</fullName>
    </recommendedName>
</protein>
<feature type="domain" description="QRICH1-like" evidence="1">
    <location>
        <begin position="94"/>
        <end position="172"/>
    </location>
</feature>
<reference evidence="2" key="1">
    <citation type="journal article" date="2008" name="Nature">
        <title>The amphioxus genome and the evolution of the chordate karyotype.</title>
        <authorList>
            <consortium name="US DOE Joint Genome Institute (JGI-PGF)"/>
            <person name="Putnam N.H."/>
            <person name="Butts T."/>
            <person name="Ferrier D.E.K."/>
            <person name="Furlong R.F."/>
            <person name="Hellsten U."/>
            <person name="Kawashima T."/>
            <person name="Robinson-Rechavi M."/>
            <person name="Shoguchi E."/>
            <person name="Terry A."/>
            <person name="Yu J.-K."/>
            <person name="Benito-Gutierrez E.L."/>
            <person name="Dubchak I."/>
            <person name="Garcia-Fernandez J."/>
            <person name="Gibson-Brown J.J."/>
            <person name="Grigoriev I.V."/>
            <person name="Horton A.C."/>
            <person name="de Jong P.J."/>
            <person name="Jurka J."/>
            <person name="Kapitonov V.V."/>
            <person name="Kohara Y."/>
            <person name="Kuroki Y."/>
            <person name="Lindquist E."/>
            <person name="Lucas S."/>
            <person name="Osoegawa K."/>
            <person name="Pennacchio L.A."/>
            <person name="Salamov A.A."/>
            <person name="Satou Y."/>
            <person name="Sauka-Spengler T."/>
            <person name="Schmutz J."/>
            <person name="Shin-I T."/>
            <person name="Toyoda A."/>
            <person name="Bronner-Fraser M."/>
            <person name="Fujiyama A."/>
            <person name="Holland L.Z."/>
            <person name="Holland P.W.H."/>
            <person name="Satoh N."/>
            <person name="Rokhsar D.S."/>
        </authorList>
    </citation>
    <scope>NUCLEOTIDE SEQUENCE [LARGE SCALE GENOMIC DNA]</scope>
    <source>
        <strain evidence="2">S238N-H82</strain>
        <tissue evidence="2">Testes</tissue>
    </source>
</reference>
<evidence type="ECO:0000259" key="1">
    <source>
        <dbReference type="Pfam" id="PF25561"/>
    </source>
</evidence>
<dbReference type="AlphaFoldDB" id="C3ZUN1"/>
<sequence length="429" mass="49592">MEEHRSPDSLNFSFVDDFLGDIGLSQENPEFSTSSINSDNTSFADTFWEEMGFSLEEFQTHPDPSSATAAASTVPTTLPKTFTADQPPVPAVKQEAELEAVMHEEMNFWLMKFIFEVRRIDGKPYPPKTLYCLVSGLMRHFREDLNRHDMNFLDRSDIRFAEFRKALDAKMKELTAAGVGVTKRQADPLTTDDEDRLWESNTISLSTSEGMSYGVYFYNCKVFGLRAMDEHLNLLIEQYSMMMTTVINRETRGLILRSHKSGRYRRSGHKKIHTPVANFSLPTNSARTNHSTPTNICRGPPVNFHPTCTPISFHPTPSIRSLSRPSMSHPPFSMLRPSSMSRLHLHLSFVRIYLSSTRIYLSYTRVHLSYTRVHLSYTRIYLSYTRIHLSYTRIHLSYTRIHLSYTRIYLSYTRIYLSYTRIYLSSICV</sequence>
<dbReference type="InParanoid" id="C3ZUN1"/>
<organism>
    <name type="scientific">Branchiostoma floridae</name>
    <name type="common">Florida lancelet</name>
    <name type="synonym">Amphioxus</name>
    <dbReference type="NCBI Taxonomy" id="7739"/>
    <lineage>
        <taxon>Eukaryota</taxon>
        <taxon>Metazoa</taxon>
        <taxon>Chordata</taxon>
        <taxon>Cephalochordata</taxon>
        <taxon>Leptocardii</taxon>
        <taxon>Amphioxiformes</taxon>
        <taxon>Branchiostomatidae</taxon>
        <taxon>Branchiostoma</taxon>
    </lineage>
</organism>
<gene>
    <name evidence="2" type="ORF">BRAFLDRAFT_94635</name>
</gene>
<dbReference type="InterPro" id="IPR057926">
    <property type="entry name" value="QRICH1_dom"/>
</dbReference>
<dbReference type="PANTHER" id="PTHR21446:SF13">
    <property type="entry name" value="DUF3504 DOMAIN-CONTAINING PROTEIN"/>
    <property type="match status" value="1"/>
</dbReference>
<dbReference type="STRING" id="7739.C3ZUN1"/>
<dbReference type="EMBL" id="GG666684">
    <property type="protein sequence ID" value="EEN43743.1"/>
    <property type="molecule type" value="Genomic_DNA"/>
</dbReference>
<dbReference type="Pfam" id="PF25561">
    <property type="entry name" value="QRICH1"/>
    <property type="match status" value="1"/>
</dbReference>
<dbReference type="PANTHER" id="PTHR21446">
    <property type="entry name" value="DUF3504 DOMAIN-CONTAINING PROTEIN"/>
    <property type="match status" value="1"/>
</dbReference>